<sequence>MNPKIRSENSDTPSRRRSKPLMTENLVGKRIADALGTRNLNWLAAETGISDSTLSGYVQSGIAKADNAVTIAKALGCSVDWLLTGKEATGGKLAQVDEDDEVVEVEEIDLAYGLGGTYADGPVEVRLHRMARSFVESITTTPAKSLTIARGLGDSMAPTLQDGDMVIIDRSQRTIREQDALWAMTIGDIAMIKRLRIRGERVTILSDNDRVPLDEAHHEEIRIVGRVIFIGRKL</sequence>
<dbReference type="InterPro" id="IPR010744">
    <property type="entry name" value="Phage_CI_N"/>
</dbReference>
<keyword evidence="2" id="KW-0378">Hydrolase</keyword>
<dbReference type="GO" id="GO:0003677">
    <property type="term" value="F:DNA binding"/>
    <property type="evidence" value="ECO:0007669"/>
    <property type="project" value="UniProtKB-KW"/>
</dbReference>
<dbReference type="InterPro" id="IPR010982">
    <property type="entry name" value="Lambda_DNA-bd_dom_sf"/>
</dbReference>
<dbReference type="PANTHER" id="PTHR40661:SF3">
    <property type="entry name" value="FELS-1 PROPHAGE TRANSCRIPTIONAL REGULATOR"/>
    <property type="match status" value="1"/>
</dbReference>
<evidence type="ECO:0000256" key="3">
    <source>
        <dbReference type="ARBA" id="ARBA00023015"/>
    </source>
</evidence>
<evidence type="ECO:0000256" key="2">
    <source>
        <dbReference type="ARBA" id="ARBA00022801"/>
    </source>
</evidence>
<dbReference type="RefSeq" id="WP_197939154.1">
    <property type="nucleotide sequence ID" value="NZ_CP065713.1"/>
</dbReference>
<accession>A0A7T3AA29</accession>
<evidence type="ECO:0000256" key="4">
    <source>
        <dbReference type="ARBA" id="ARBA00023125"/>
    </source>
</evidence>
<proteinExistence type="predicted"/>
<reference evidence="8 9" key="1">
    <citation type="submission" date="2020-12" db="EMBL/GenBank/DDBJ databases">
        <title>FDA dAtabase for Regulatory Grade micrObial Sequences (FDA-ARGOS): Supporting development and validation of Infectious Disease Dx tests.</title>
        <authorList>
            <person name="Sproer C."/>
            <person name="Gronow S."/>
            <person name="Severitt S."/>
            <person name="Schroder I."/>
            <person name="Tallon L."/>
            <person name="Sadzewicz L."/>
            <person name="Zhao X."/>
            <person name="Boylan J."/>
            <person name="Ott S."/>
            <person name="Bowen H."/>
            <person name="Vavikolanu K."/>
            <person name="Mehta A."/>
            <person name="Aluvathingal J."/>
            <person name="Nadendla S."/>
            <person name="Lowell S."/>
            <person name="Myers T."/>
            <person name="Yan Y."/>
            <person name="Sichtig H."/>
        </authorList>
    </citation>
    <scope>NUCLEOTIDE SEQUENCE [LARGE SCALE GENOMIC DNA]</scope>
    <source>
        <strain evidence="8 9">FDAARGOS_881</strain>
    </source>
</reference>
<dbReference type="Gene3D" id="2.10.109.10">
    <property type="entry name" value="Umud Fragment, subunit A"/>
    <property type="match status" value="1"/>
</dbReference>
<dbReference type="InterPro" id="IPR039418">
    <property type="entry name" value="LexA-like"/>
</dbReference>
<dbReference type="InterPro" id="IPR019756">
    <property type="entry name" value="Pept_S26A_signal_pept_1_Ser-AS"/>
</dbReference>
<dbReference type="GO" id="GO:0045892">
    <property type="term" value="P:negative regulation of DNA-templated transcription"/>
    <property type="evidence" value="ECO:0007669"/>
    <property type="project" value="InterPro"/>
</dbReference>
<dbReference type="SUPFAM" id="SSF51306">
    <property type="entry name" value="LexA/Signal peptidase"/>
    <property type="match status" value="1"/>
</dbReference>
<evidence type="ECO:0000256" key="1">
    <source>
        <dbReference type="ARBA" id="ARBA00022670"/>
    </source>
</evidence>
<dbReference type="Pfam" id="PF00717">
    <property type="entry name" value="Peptidase_S24"/>
    <property type="match status" value="1"/>
</dbReference>
<organism evidence="8 9">
    <name type="scientific">Sphingomonas paucimobilis</name>
    <name type="common">Pseudomonas paucimobilis</name>
    <dbReference type="NCBI Taxonomy" id="13689"/>
    <lineage>
        <taxon>Bacteria</taxon>
        <taxon>Pseudomonadati</taxon>
        <taxon>Pseudomonadota</taxon>
        <taxon>Alphaproteobacteria</taxon>
        <taxon>Sphingomonadales</taxon>
        <taxon>Sphingomonadaceae</taxon>
        <taxon>Sphingomonas</taxon>
    </lineage>
</organism>
<dbReference type="InterPro" id="IPR015927">
    <property type="entry name" value="Peptidase_S24_S26A/B/C"/>
</dbReference>
<evidence type="ECO:0000313" key="9">
    <source>
        <dbReference type="Proteomes" id="UP000594836"/>
    </source>
</evidence>
<dbReference type="GO" id="GO:0016020">
    <property type="term" value="C:membrane"/>
    <property type="evidence" value="ECO:0007669"/>
    <property type="project" value="InterPro"/>
</dbReference>
<dbReference type="EMBL" id="CP065713">
    <property type="protein sequence ID" value="QPT08617.1"/>
    <property type="molecule type" value="Genomic_DNA"/>
</dbReference>
<keyword evidence="5" id="KW-0804">Transcription</keyword>
<evidence type="ECO:0000256" key="6">
    <source>
        <dbReference type="SAM" id="MobiDB-lite"/>
    </source>
</evidence>
<dbReference type="PANTHER" id="PTHR40661">
    <property type="match status" value="1"/>
</dbReference>
<feature type="region of interest" description="Disordered" evidence="6">
    <location>
        <begin position="1"/>
        <end position="21"/>
    </location>
</feature>
<dbReference type="CDD" id="cd06529">
    <property type="entry name" value="S24_LexA-like"/>
    <property type="match status" value="1"/>
</dbReference>
<protein>
    <submittedName>
        <fullName evidence="8">Helix-turn-helix transcriptional regulator</fullName>
    </submittedName>
</protein>
<dbReference type="CDD" id="cd00093">
    <property type="entry name" value="HTH_XRE"/>
    <property type="match status" value="1"/>
</dbReference>
<dbReference type="Proteomes" id="UP000594836">
    <property type="component" value="Chromosome"/>
</dbReference>
<keyword evidence="4" id="KW-0238">DNA-binding</keyword>
<gene>
    <name evidence="8" type="ORF">I6G38_18170</name>
</gene>
<dbReference type="GO" id="GO:0004252">
    <property type="term" value="F:serine-type endopeptidase activity"/>
    <property type="evidence" value="ECO:0007669"/>
    <property type="project" value="InterPro"/>
</dbReference>
<feature type="domain" description="HTH cro/C1-type" evidence="7">
    <location>
        <begin position="43"/>
        <end position="82"/>
    </location>
</feature>
<dbReference type="InterPro" id="IPR001387">
    <property type="entry name" value="Cro/C1-type_HTH"/>
</dbReference>
<dbReference type="SUPFAM" id="SSF47413">
    <property type="entry name" value="lambda repressor-like DNA-binding domains"/>
    <property type="match status" value="1"/>
</dbReference>
<dbReference type="Gene3D" id="1.10.260.40">
    <property type="entry name" value="lambda repressor-like DNA-binding domains"/>
    <property type="match status" value="1"/>
</dbReference>
<dbReference type="AlphaFoldDB" id="A0A7T3AA29"/>
<dbReference type="PROSITE" id="PS50943">
    <property type="entry name" value="HTH_CROC1"/>
    <property type="match status" value="1"/>
</dbReference>
<keyword evidence="1" id="KW-0645">Protease</keyword>
<evidence type="ECO:0000313" key="8">
    <source>
        <dbReference type="EMBL" id="QPT08617.1"/>
    </source>
</evidence>
<dbReference type="InterPro" id="IPR036286">
    <property type="entry name" value="LexA/Signal_pep-like_sf"/>
</dbReference>
<evidence type="ECO:0000259" key="7">
    <source>
        <dbReference type="PROSITE" id="PS50943"/>
    </source>
</evidence>
<name>A0A7T3AA29_SPHPI</name>
<evidence type="ECO:0000256" key="5">
    <source>
        <dbReference type="ARBA" id="ARBA00023163"/>
    </source>
</evidence>
<dbReference type="Pfam" id="PF07022">
    <property type="entry name" value="Phage_CI_repr"/>
    <property type="match status" value="1"/>
</dbReference>
<dbReference type="GO" id="GO:0006508">
    <property type="term" value="P:proteolysis"/>
    <property type="evidence" value="ECO:0007669"/>
    <property type="project" value="UniProtKB-KW"/>
</dbReference>
<keyword evidence="3" id="KW-0805">Transcription regulation</keyword>
<dbReference type="PROSITE" id="PS00501">
    <property type="entry name" value="SPASE_I_1"/>
    <property type="match status" value="1"/>
</dbReference>